<dbReference type="Proteomes" id="UP000323439">
    <property type="component" value="Unassembled WGS sequence"/>
</dbReference>
<name>A0A1G5WQF8_9EURY</name>
<dbReference type="EMBL" id="FMXB01000011">
    <property type="protein sequence ID" value="SDA59505.1"/>
    <property type="molecule type" value="Genomic_DNA"/>
</dbReference>
<organism evidence="1 2">
    <name type="scientific">Methanobrevibacter millerae</name>
    <dbReference type="NCBI Taxonomy" id="230361"/>
    <lineage>
        <taxon>Archaea</taxon>
        <taxon>Methanobacteriati</taxon>
        <taxon>Methanobacteriota</taxon>
        <taxon>Methanomada group</taxon>
        <taxon>Methanobacteria</taxon>
        <taxon>Methanobacteriales</taxon>
        <taxon>Methanobacteriaceae</taxon>
        <taxon>Methanobrevibacter</taxon>
    </lineage>
</organism>
<evidence type="ECO:0000313" key="2">
    <source>
        <dbReference type="Proteomes" id="UP000323439"/>
    </source>
</evidence>
<accession>A0A1G5WQF8</accession>
<protein>
    <submittedName>
        <fullName evidence="1">Uncharacterized protein</fullName>
    </submittedName>
</protein>
<proteinExistence type="predicted"/>
<reference evidence="1 2" key="1">
    <citation type="submission" date="2016-10" db="EMBL/GenBank/DDBJ databases">
        <authorList>
            <person name="Varghese N."/>
            <person name="Submissions S."/>
        </authorList>
    </citation>
    <scope>NUCLEOTIDE SEQUENCE [LARGE SCALE GENOMIC DNA]</scope>
    <source>
        <strain evidence="1 2">DSM 16643</strain>
    </source>
</reference>
<dbReference type="AlphaFoldDB" id="A0A1G5WQF8"/>
<evidence type="ECO:0000313" key="1">
    <source>
        <dbReference type="EMBL" id="SDA59505.1"/>
    </source>
</evidence>
<gene>
    <name evidence="1" type="ORF">SAMN02910315_01528</name>
</gene>
<keyword evidence="2" id="KW-1185">Reference proteome</keyword>
<sequence>MWGKKLNFKHLSVILLLILVLFSISAVSAANETATGNDAVESDNTTNTIVADNTTIASNVSGDSYSGNIGYANASSSSGIDLPFLQVAVVSDEDSPLNQYLDISVGYGENSVNINNKNYFFSLASQVNGNTPGNNNLIDVILFNRNNSYAFNISMLNKAHQEANLTAPNFFWDFINKLISAFFSLFN</sequence>